<evidence type="ECO:0000256" key="2">
    <source>
        <dbReference type="ARBA" id="ARBA00022448"/>
    </source>
</evidence>
<reference evidence="10 11" key="1">
    <citation type="submission" date="2024-02" db="EMBL/GenBank/DDBJ databases">
        <title>Genome sequence of Aquincola sp. MAHUQ-54.</title>
        <authorList>
            <person name="Huq M.A."/>
        </authorList>
    </citation>
    <scope>NUCLEOTIDE SEQUENCE [LARGE SCALE GENOMIC DNA]</scope>
    <source>
        <strain evidence="10 11">MAHUQ-54</strain>
    </source>
</reference>
<comment type="similarity">
    <text evidence="8">Belongs to the TsuA/YedE (TC 9.B.102) family.</text>
</comment>
<keyword evidence="6 9" id="KW-1133">Transmembrane helix</keyword>
<dbReference type="Proteomes" id="UP001336250">
    <property type="component" value="Unassembled WGS sequence"/>
</dbReference>
<comment type="caution">
    <text evidence="10">The sequence shown here is derived from an EMBL/GenBank/DDBJ whole genome shotgun (WGS) entry which is preliminary data.</text>
</comment>
<sequence length="144" mass="14511">MDIDWNAFTPWASLAGGLLIGLAAAMFVLLNGRIAGISGIVGGLLRPSAGDVAWRLAFLAGLLAAPVVFSLVSALPVPVIDAGWGRLLAAGLLVGVGTRYAAGCTSGHGVCGLSRLSPRSLAATATFMAAGFVAVFLLRHVLGI</sequence>
<feature type="transmembrane region" description="Helical" evidence="9">
    <location>
        <begin position="52"/>
        <end position="77"/>
    </location>
</feature>
<organism evidence="10 11">
    <name type="scientific">Aquincola agrisoli</name>
    <dbReference type="NCBI Taxonomy" id="3119538"/>
    <lineage>
        <taxon>Bacteria</taxon>
        <taxon>Pseudomonadati</taxon>
        <taxon>Pseudomonadota</taxon>
        <taxon>Betaproteobacteria</taxon>
        <taxon>Burkholderiales</taxon>
        <taxon>Sphaerotilaceae</taxon>
        <taxon>Aquincola</taxon>
    </lineage>
</organism>
<evidence type="ECO:0000313" key="10">
    <source>
        <dbReference type="EMBL" id="MEF7612586.1"/>
    </source>
</evidence>
<dbReference type="InterPro" id="IPR007272">
    <property type="entry name" value="Sulf_transp_TsuA/YedE"/>
</dbReference>
<evidence type="ECO:0000256" key="5">
    <source>
        <dbReference type="ARBA" id="ARBA00022692"/>
    </source>
</evidence>
<keyword evidence="2" id="KW-0813">Transport</keyword>
<dbReference type="GO" id="GO:0005886">
    <property type="term" value="C:plasma membrane"/>
    <property type="evidence" value="ECO:0007669"/>
    <property type="project" value="UniProtKB-SubCell"/>
</dbReference>
<proteinExistence type="inferred from homology"/>
<dbReference type="AlphaFoldDB" id="A0AAW9Q0V3"/>
<feature type="transmembrane region" description="Helical" evidence="9">
    <location>
        <begin position="121"/>
        <end position="142"/>
    </location>
</feature>
<keyword evidence="7 9" id="KW-0472">Membrane</keyword>
<dbReference type="PANTHER" id="PTHR30574">
    <property type="entry name" value="INNER MEMBRANE PROTEIN YEDE"/>
    <property type="match status" value="1"/>
</dbReference>
<keyword evidence="11" id="KW-1185">Reference proteome</keyword>
<accession>A0AAW9Q0V3</accession>
<keyword evidence="5 9" id="KW-0812">Transmembrane</keyword>
<feature type="transmembrane region" description="Helical" evidence="9">
    <location>
        <begin position="12"/>
        <end position="31"/>
    </location>
</feature>
<evidence type="ECO:0000256" key="7">
    <source>
        <dbReference type="ARBA" id="ARBA00023136"/>
    </source>
</evidence>
<gene>
    <name evidence="10" type="ORF">V4F39_01605</name>
</gene>
<evidence type="ECO:0000313" key="11">
    <source>
        <dbReference type="Proteomes" id="UP001336250"/>
    </source>
</evidence>
<comment type="subcellular location">
    <subcellularLocation>
        <location evidence="1">Cell inner membrane</location>
        <topology evidence="1">Multi-pass membrane protein</topology>
    </subcellularLocation>
</comment>
<dbReference type="PANTHER" id="PTHR30574:SF1">
    <property type="entry name" value="SULPHUR TRANSPORT DOMAIN-CONTAINING PROTEIN"/>
    <property type="match status" value="1"/>
</dbReference>
<evidence type="ECO:0000256" key="8">
    <source>
        <dbReference type="ARBA" id="ARBA00035655"/>
    </source>
</evidence>
<evidence type="ECO:0000256" key="1">
    <source>
        <dbReference type="ARBA" id="ARBA00004429"/>
    </source>
</evidence>
<protein>
    <submittedName>
        <fullName evidence="10">YeeE/YedE family protein</fullName>
    </submittedName>
</protein>
<dbReference type="EMBL" id="JAZIBG010000008">
    <property type="protein sequence ID" value="MEF7612586.1"/>
    <property type="molecule type" value="Genomic_DNA"/>
</dbReference>
<evidence type="ECO:0000256" key="4">
    <source>
        <dbReference type="ARBA" id="ARBA00022519"/>
    </source>
</evidence>
<keyword evidence="4" id="KW-0997">Cell inner membrane</keyword>
<evidence type="ECO:0000256" key="6">
    <source>
        <dbReference type="ARBA" id="ARBA00022989"/>
    </source>
</evidence>
<keyword evidence="3" id="KW-1003">Cell membrane</keyword>
<feature type="transmembrane region" description="Helical" evidence="9">
    <location>
        <begin position="83"/>
        <end position="101"/>
    </location>
</feature>
<dbReference type="RefSeq" id="WP_332287482.1">
    <property type="nucleotide sequence ID" value="NZ_JAZIBG010000008.1"/>
</dbReference>
<name>A0AAW9Q0V3_9BURK</name>
<evidence type="ECO:0000256" key="3">
    <source>
        <dbReference type="ARBA" id="ARBA00022475"/>
    </source>
</evidence>
<evidence type="ECO:0000256" key="9">
    <source>
        <dbReference type="SAM" id="Phobius"/>
    </source>
</evidence>